<evidence type="ECO:0000259" key="5">
    <source>
        <dbReference type="PROSITE" id="PS50994"/>
    </source>
</evidence>
<dbReference type="Gene3D" id="3.10.10.10">
    <property type="entry name" value="HIV Type 1 Reverse Transcriptase, subunit A, domain 1"/>
    <property type="match status" value="1"/>
</dbReference>
<dbReference type="AlphaFoldDB" id="A0A9Q1EX10"/>
<proteinExistence type="inferred from homology"/>
<dbReference type="GO" id="GO:0004523">
    <property type="term" value="F:RNA-DNA hybrid ribonuclease activity"/>
    <property type="evidence" value="ECO:0007669"/>
    <property type="project" value="UniProtKB-EC"/>
</dbReference>
<evidence type="ECO:0000256" key="2">
    <source>
        <dbReference type="ARBA" id="ARBA00012180"/>
    </source>
</evidence>
<dbReference type="Pfam" id="PF17919">
    <property type="entry name" value="RT_RNaseH_2"/>
    <property type="match status" value="1"/>
</dbReference>
<evidence type="ECO:0000256" key="4">
    <source>
        <dbReference type="SAM" id="MobiDB-lite"/>
    </source>
</evidence>
<comment type="similarity">
    <text evidence="1">Belongs to the beta type-B retroviral polymerase family. HERV class-II K(HML-2) pol subfamily.</text>
</comment>
<dbReference type="InterPro" id="IPR001584">
    <property type="entry name" value="Integrase_cat-core"/>
</dbReference>
<reference evidence="6" key="1">
    <citation type="journal article" date="2023" name="Science">
        <title>Genome structures resolve the early diversification of teleost fishes.</title>
        <authorList>
            <person name="Parey E."/>
            <person name="Louis A."/>
            <person name="Montfort J."/>
            <person name="Bouchez O."/>
            <person name="Roques C."/>
            <person name="Iampietro C."/>
            <person name="Lluch J."/>
            <person name="Castinel A."/>
            <person name="Donnadieu C."/>
            <person name="Desvignes T."/>
            <person name="Floi Bucao C."/>
            <person name="Jouanno E."/>
            <person name="Wen M."/>
            <person name="Mejri S."/>
            <person name="Dirks R."/>
            <person name="Jansen H."/>
            <person name="Henkel C."/>
            <person name="Chen W.J."/>
            <person name="Zahm M."/>
            <person name="Cabau C."/>
            <person name="Klopp C."/>
            <person name="Thompson A.W."/>
            <person name="Robinson-Rechavi M."/>
            <person name="Braasch I."/>
            <person name="Lecointre G."/>
            <person name="Bobe J."/>
            <person name="Postlethwait J.H."/>
            <person name="Berthelot C."/>
            <person name="Roest Crollius H."/>
            <person name="Guiguen Y."/>
        </authorList>
    </citation>
    <scope>NUCLEOTIDE SEQUENCE</scope>
    <source>
        <strain evidence="6">WJC10195</strain>
    </source>
</reference>
<dbReference type="SUPFAM" id="SSF56672">
    <property type="entry name" value="DNA/RNA polymerases"/>
    <property type="match status" value="1"/>
</dbReference>
<dbReference type="CDD" id="cd01647">
    <property type="entry name" value="RT_LTR"/>
    <property type="match status" value="1"/>
</dbReference>
<dbReference type="SUPFAM" id="SSF50630">
    <property type="entry name" value="Acid proteases"/>
    <property type="match status" value="1"/>
</dbReference>
<dbReference type="Gene3D" id="3.30.420.10">
    <property type="entry name" value="Ribonuclease H-like superfamily/Ribonuclease H"/>
    <property type="match status" value="2"/>
</dbReference>
<dbReference type="EC" id="3.1.26.4" evidence="2"/>
<dbReference type="GO" id="GO:0015074">
    <property type="term" value="P:DNA integration"/>
    <property type="evidence" value="ECO:0007669"/>
    <property type="project" value="InterPro"/>
</dbReference>
<dbReference type="Pfam" id="PF00078">
    <property type="entry name" value="RVT_1"/>
    <property type="match status" value="1"/>
</dbReference>
<dbReference type="InterPro" id="IPR000477">
    <property type="entry name" value="RT_dom"/>
</dbReference>
<dbReference type="PANTHER" id="PTHR37984">
    <property type="entry name" value="PROTEIN CBG26694"/>
    <property type="match status" value="1"/>
</dbReference>
<dbReference type="FunFam" id="3.30.70.270:FF:000026">
    <property type="entry name" value="Transposon Ty3-G Gag-Pol polyprotein"/>
    <property type="match status" value="1"/>
</dbReference>
<dbReference type="InterPro" id="IPR036397">
    <property type="entry name" value="RNaseH_sf"/>
</dbReference>
<dbReference type="InterPro" id="IPR041588">
    <property type="entry name" value="Integrase_H2C2"/>
</dbReference>
<dbReference type="Pfam" id="PF17921">
    <property type="entry name" value="Integrase_H2C2"/>
    <property type="match status" value="1"/>
</dbReference>
<evidence type="ECO:0000313" key="6">
    <source>
        <dbReference type="EMBL" id="KAJ8346671.1"/>
    </source>
</evidence>
<dbReference type="Proteomes" id="UP001152622">
    <property type="component" value="Chromosome 11"/>
</dbReference>
<dbReference type="SUPFAM" id="SSF53098">
    <property type="entry name" value="Ribonuclease H-like"/>
    <property type="match status" value="1"/>
</dbReference>
<accession>A0A9Q1EX10</accession>
<dbReference type="Gene3D" id="1.10.340.70">
    <property type="match status" value="1"/>
</dbReference>
<protein>
    <recommendedName>
        <fullName evidence="3">Gypsy retrotransposon integrase-like protein 1</fullName>
        <ecNumber evidence="2">3.1.26.4</ecNumber>
    </recommendedName>
</protein>
<dbReference type="InterPro" id="IPR050951">
    <property type="entry name" value="Retrovirus_Pol_polyprotein"/>
</dbReference>
<dbReference type="InterPro" id="IPR043502">
    <property type="entry name" value="DNA/RNA_pol_sf"/>
</dbReference>
<evidence type="ECO:0000313" key="7">
    <source>
        <dbReference type="Proteomes" id="UP001152622"/>
    </source>
</evidence>
<dbReference type="OrthoDB" id="8798241at2759"/>
<evidence type="ECO:0000256" key="1">
    <source>
        <dbReference type="ARBA" id="ARBA00010879"/>
    </source>
</evidence>
<dbReference type="PROSITE" id="PS50994">
    <property type="entry name" value="INTEGRASE"/>
    <property type="match status" value="1"/>
</dbReference>
<dbReference type="PANTHER" id="PTHR37984:SF15">
    <property type="entry name" value="INTEGRASE CATALYTIC DOMAIN-CONTAINING PROTEIN"/>
    <property type="match status" value="1"/>
</dbReference>
<dbReference type="GO" id="GO:0003676">
    <property type="term" value="F:nucleic acid binding"/>
    <property type="evidence" value="ECO:0007669"/>
    <property type="project" value="InterPro"/>
</dbReference>
<evidence type="ECO:0000256" key="3">
    <source>
        <dbReference type="ARBA" id="ARBA00039658"/>
    </source>
</evidence>
<dbReference type="InterPro" id="IPR043128">
    <property type="entry name" value="Rev_trsase/Diguanyl_cyclase"/>
</dbReference>
<sequence length="1189" mass="131724">MEFSLPPLSPFLALTGEPPIPWIRWQESFETFIAAVGLEEANDSRKRALLIHNLGSEGQRIFRTFGPAPTYAECVTKLSGHFAAPQSVMFRRIVFRQRRQQTGESLHHYVADLRSLASLCKFGALEEELIRDQLAEHTNNPKFREKLLMSPDDLSLAKAVEIAFQIECAASLASQLAPSSPFPSQPMLLTQTVAPCTESQDSLEVNFAGRQGATARQTCAPTTIHSVSATSRPFKWCTVELDGVCLPLLLDTAASKSLLNVSTVRRLFPLRTFKADAEDLYGYGHNKIGMVGTITFSVRYGTKALPSFTFQVSRQGANLLGFDLFCALGFSVMDNTGSAILSVGHSPWQQRWPSLFNGLGCLTAFNHQPLLSPEVRPVIQPLRRLPLALRDDVTRRTAQALGGGHHRAARRLTMDFQPVEELSAKFYGSTLFTKLDLRQGYLQVPLHPDSRFLTAFVTHVGVFRYTRMPFGLSSAPSCFQKIMATIFAGIPGVVIYLDDIVVHGATPAVHDERLARVLDVLASHNLTLNGEKCIFAVPAIEFVGFRVTADGLSPLHSNVEAVLNLPEPSCPAQLASFLGMTAYYLRFLPQYSATTAPLRELLKKDATWAWAPACSAAVRQLKSQLTSPPVLAHFDLESPTFVTCDASNTSVGAVLSQLQQGVERPVAFASRSLTPAEQKYSVGEREALACVWACERWHVYLYGRHFTLRTDHQALTALLATSGSGHKPLRIYRWSERLQAYNFTTLFTPGRENVVADLLSRATPSPTPDPSPDTTEPELILMLHTPLQATVSLEDLQLASAQDCTLSQLRTYIREGWPSKVPEELVPFHTLRPCILAMAHEGHLGIVKVKQRCRDLVWWPGLDRDIETMVKDCTACLVSGKTGPPPSPPLQPLQWPPAPWKHIQVDICGEFHGIPQHQRFLIVAYDLHSKWPEVVATGSVTTQVVTDFLVSLFARGINHIRTAFYHPEANGGVERLNQTLKNGLRAHLADGLPFSAALRCTLLHYRATPHSTTGSSPALLMMGRELQLPLDRLRAPTAPAAAPYQSGRVMDRQRRMKQRFDKRRRVRPPPFAVLDWVRVRRPNRNHKLLSFWSTPMQVTDQLGPATFCLADGSRWHASRLRRVAPPSIADPGTGEDFDPTVGDLDLSAEQLQAPAGRPPESAGTQAEPEARPARVRASPSYLRDYVTDF</sequence>
<dbReference type="InterPro" id="IPR041577">
    <property type="entry name" value="RT_RNaseH_2"/>
</dbReference>
<name>A0A9Q1EX10_SYNKA</name>
<organism evidence="6 7">
    <name type="scientific">Synaphobranchus kaupii</name>
    <name type="common">Kaup's arrowtooth eel</name>
    <dbReference type="NCBI Taxonomy" id="118154"/>
    <lineage>
        <taxon>Eukaryota</taxon>
        <taxon>Metazoa</taxon>
        <taxon>Chordata</taxon>
        <taxon>Craniata</taxon>
        <taxon>Vertebrata</taxon>
        <taxon>Euteleostomi</taxon>
        <taxon>Actinopterygii</taxon>
        <taxon>Neopterygii</taxon>
        <taxon>Teleostei</taxon>
        <taxon>Anguilliformes</taxon>
        <taxon>Synaphobranchidae</taxon>
        <taxon>Synaphobranchus</taxon>
    </lineage>
</organism>
<dbReference type="Gene3D" id="3.30.70.270">
    <property type="match status" value="2"/>
</dbReference>
<comment type="caution">
    <text evidence="6">The sequence shown here is derived from an EMBL/GenBank/DDBJ whole genome shotgun (WGS) entry which is preliminary data.</text>
</comment>
<gene>
    <name evidence="6" type="ORF">SKAU_G00280720</name>
</gene>
<feature type="region of interest" description="Disordered" evidence="4">
    <location>
        <begin position="1125"/>
        <end position="1179"/>
    </location>
</feature>
<keyword evidence="7" id="KW-1185">Reference proteome</keyword>
<feature type="domain" description="Integrase catalytic" evidence="5">
    <location>
        <begin position="932"/>
        <end position="1025"/>
    </location>
</feature>
<dbReference type="EMBL" id="JAINUF010000011">
    <property type="protein sequence ID" value="KAJ8346671.1"/>
    <property type="molecule type" value="Genomic_DNA"/>
</dbReference>
<dbReference type="CDD" id="cd09274">
    <property type="entry name" value="RNase_HI_RT_Ty3"/>
    <property type="match status" value="1"/>
</dbReference>
<dbReference type="InterPro" id="IPR021109">
    <property type="entry name" value="Peptidase_aspartic_dom_sf"/>
</dbReference>
<dbReference type="InterPro" id="IPR012337">
    <property type="entry name" value="RNaseH-like_sf"/>
</dbReference>
<dbReference type="FunFam" id="3.10.20.370:FF:000001">
    <property type="entry name" value="Retrovirus-related Pol polyprotein from transposon 17.6-like protein"/>
    <property type="match status" value="1"/>
</dbReference>